<feature type="non-terminal residue" evidence="1">
    <location>
        <position position="1"/>
    </location>
</feature>
<dbReference type="Proteomes" id="UP000004986">
    <property type="component" value="Unassembled WGS sequence"/>
</dbReference>
<dbReference type="EMBL" id="AEAI01004658">
    <property type="protein sequence ID" value="EGH49741.1"/>
    <property type="molecule type" value="Genomic_DNA"/>
</dbReference>
<dbReference type="InterPro" id="IPR036052">
    <property type="entry name" value="TrpB-like_PALP_sf"/>
</dbReference>
<dbReference type="Gene3D" id="3.40.50.1100">
    <property type="match status" value="1"/>
</dbReference>
<gene>
    <name evidence="1" type="ORF">PSYPI_48043</name>
</gene>
<comment type="caution">
    <text evidence="1">The sequence shown here is derived from an EMBL/GenBank/DDBJ whole genome shotgun (WGS) entry which is preliminary data.</text>
</comment>
<proteinExistence type="predicted"/>
<name>F3GRN8_PSESJ</name>
<keyword evidence="2" id="KW-1185">Reference proteome</keyword>
<feature type="non-terminal residue" evidence="1">
    <location>
        <position position="38"/>
    </location>
</feature>
<dbReference type="AlphaFoldDB" id="F3GRN8"/>
<organism evidence="1 2">
    <name type="scientific">Pseudomonas syringae pv. pisi str. 1704B</name>
    <dbReference type="NCBI Taxonomy" id="629263"/>
    <lineage>
        <taxon>Bacteria</taxon>
        <taxon>Pseudomonadati</taxon>
        <taxon>Pseudomonadota</taxon>
        <taxon>Gammaproteobacteria</taxon>
        <taxon>Pseudomonadales</taxon>
        <taxon>Pseudomonadaceae</taxon>
        <taxon>Pseudomonas</taxon>
        <taxon>Pseudomonas syringae</taxon>
    </lineage>
</organism>
<evidence type="ECO:0000313" key="2">
    <source>
        <dbReference type="Proteomes" id="UP000004986"/>
    </source>
</evidence>
<reference evidence="1 2" key="1">
    <citation type="journal article" date="2011" name="PLoS Pathog.">
        <title>Dynamic evolution of pathogenicity revealed by sequencing and comparative genomics of 19 Pseudomonas syringae isolates.</title>
        <authorList>
            <person name="Baltrus D.A."/>
            <person name="Nishimura M.T."/>
            <person name="Romanchuk A."/>
            <person name="Chang J.H."/>
            <person name="Mukhtar M.S."/>
            <person name="Cherkis K."/>
            <person name="Roach J."/>
            <person name="Grant S.R."/>
            <person name="Jones C.D."/>
            <person name="Dangl J.L."/>
        </authorList>
    </citation>
    <scope>NUCLEOTIDE SEQUENCE [LARGE SCALE GENOMIC DNA]</scope>
    <source>
        <strain evidence="1 2">1704B</strain>
    </source>
</reference>
<sequence>ARGLLGPDTILIESSSGNLGVALAMICADQKPFSGNLV</sequence>
<dbReference type="SUPFAM" id="SSF53686">
    <property type="entry name" value="Tryptophan synthase beta subunit-like PLP-dependent enzymes"/>
    <property type="match status" value="1"/>
</dbReference>
<accession>F3GRN8</accession>
<evidence type="ECO:0000313" key="1">
    <source>
        <dbReference type="EMBL" id="EGH49741.1"/>
    </source>
</evidence>
<protein>
    <submittedName>
        <fullName evidence="1">Pyridoxal-5'-phosphate-dependent enzyme, beta subunit:ornithine cyclodeaminase/mu-crystallin</fullName>
    </submittedName>
</protein>